<dbReference type="EMBL" id="JACRSU010000003">
    <property type="protein sequence ID" value="MBC8541254.1"/>
    <property type="molecule type" value="Genomic_DNA"/>
</dbReference>
<dbReference type="InterPro" id="IPR025657">
    <property type="entry name" value="RadC_JAB"/>
</dbReference>
<dbReference type="Proteomes" id="UP000611762">
    <property type="component" value="Unassembled WGS sequence"/>
</dbReference>
<organism evidence="8 9">
    <name type="scientific">Congzhengia minquanensis</name>
    <dbReference type="NCBI Taxonomy" id="2763657"/>
    <lineage>
        <taxon>Bacteria</taxon>
        <taxon>Bacillati</taxon>
        <taxon>Bacillota</taxon>
        <taxon>Clostridia</taxon>
        <taxon>Eubacteriales</taxon>
        <taxon>Oscillospiraceae</taxon>
        <taxon>Congzhengia</taxon>
    </lineage>
</organism>
<keyword evidence="4" id="KW-0378">Hydrolase</keyword>
<evidence type="ECO:0000256" key="5">
    <source>
        <dbReference type="ARBA" id="ARBA00022833"/>
    </source>
</evidence>
<keyword evidence="9" id="KW-1185">Reference proteome</keyword>
<dbReference type="GO" id="GO:0006508">
    <property type="term" value="P:proteolysis"/>
    <property type="evidence" value="ECO:0007669"/>
    <property type="project" value="UniProtKB-KW"/>
</dbReference>
<keyword evidence="6" id="KW-0482">Metalloprotease</keyword>
<comment type="similarity">
    <text evidence="1">Belongs to the UPF0758 family.</text>
</comment>
<dbReference type="GO" id="GO:0046872">
    <property type="term" value="F:metal ion binding"/>
    <property type="evidence" value="ECO:0007669"/>
    <property type="project" value="UniProtKB-KW"/>
</dbReference>
<dbReference type="GO" id="GO:0008237">
    <property type="term" value="F:metallopeptidase activity"/>
    <property type="evidence" value="ECO:0007669"/>
    <property type="project" value="UniProtKB-KW"/>
</dbReference>
<protein>
    <submittedName>
        <fullName evidence="8">RadC family protein</fullName>
    </submittedName>
</protein>
<evidence type="ECO:0000256" key="3">
    <source>
        <dbReference type="ARBA" id="ARBA00022723"/>
    </source>
</evidence>
<evidence type="ECO:0000313" key="8">
    <source>
        <dbReference type="EMBL" id="MBC8541254.1"/>
    </source>
</evidence>
<evidence type="ECO:0000256" key="4">
    <source>
        <dbReference type="ARBA" id="ARBA00022801"/>
    </source>
</evidence>
<name>A0A926DP37_9FIRM</name>
<evidence type="ECO:0000256" key="6">
    <source>
        <dbReference type="ARBA" id="ARBA00023049"/>
    </source>
</evidence>
<keyword evidence="3" id="KW-0479">Metal-binding</keyword>
<dbReference type="InterPro" id="IPR037518">
    <property type="entry name" value="MPN"/>
</dbReference>
<dbReference type="Pfam" id="PF04002">
    <property type="entry name" value="RadC"/>
    <property type="match status" value="1"/>
</dbReference>
<dbReference type="PANTHER" id="PTHR30471">
    <property type="entry name" value="DNA REPAIR PROTEIN RADC"/>
    <property type="match status" value="1"/>
</dbReference>
<dbReference type="CDD" id="cd08071">
    <property type="entry name" value="MPN_DUF2466"/>
    <property type="match status" value="1"/>
</dbReference>
<evidence type="ECO:0000259" key="7">
    <source>
        <dbReference type="PROSITE" id="PS50249"/>
    </source>
</evidence>
<dbReference type="InterPro" id="IPR010994">
    <property type="entry name" value="RuvA_2-like"/>
</dbReference>
<dbReference type="Gene3D" id="3.40.140.10">
    <property type="entry name" value="Cytidine Deaminase, domain 2"/>
    <property type="match status" value="1"/>
</dbReference>
<keyword evidence="5" id="KW-0862">Zinc</keyword>
<accession>A0A926DP37</accession>
<evidence type="ECO:0000256" key="1">
    <source>
        <dbReference type="ARBA" id="ARBA00010243"/>
    </source>
</evidence>
<sequence>MSEMDDAIHKNHRERMRKRFSEHGFDGFAEHEVLEMLLYYAIPRRDTNPLAHSILNEYNSIANVFEADVSELAKLPGLSESSATLLSMVPHLSRVYEKSKCDRDNLLHDTESIGQYAVSLLKGKVNEEFALICLDANRRVHWSGIIAKGTIDRIEAYPRLVVAEVIKHNAKNVVFAHNHPHSTLMPSAADKNTTKKLAEILKGIDVAVADHIIVAGNRFYSMAEMGFIF</sequence>
<dbReference type="PANTHER" id="PTHR30471:SF3">
    <property type="entry name" value="UPF0758 PROTEIN YEES-RELATED"/>
    <property type="match status" value="1"/>
</dbReference>
<dbReference type="SUPFAM" id="SSF47781">
    <property type="entry name" value="RuvA domain 2-like"/>
    <property type="match status" value="1"/>
</dbReference>
<proteinExistence type="inferred from homology"/>
<gene>
    <name evidence="8" type="ORF">H8698_09735</name>
</gene>
<dbReference type="PROSITE" id="PS50249">
    <property type="entry name" value="MPN"/>
    <property type="match status" value="1"/>
</dbReference>
<comment type="caution">
    <text evidence="8">The sequence shown here is derived from an EMBL/GenBank/DDBJ whole genome shotgun (WGS) entry which is preliminary data.</text>
</comment>
<evidence type="ECO:0000313" key="9">
    <source>
        <dbReference type="Proteomes" id="UP000611762"/>
    </source>
</evidence>
<dbReference type="InterPro" id="IPR001405">
    <property type="entry name" value="UPF0758"/>
</dbReference>
<dbReference type="AlphaFoldDB" id="A0A926DP37"/>
<keyword evidence="2" id="KW-0645">Protease</keyword>
<feature type="domain" description="MPN" evidence="7">
    <location>
        <begin position="106"/>
        <end position="228"/>
    </location>
</feature>
<evidence type="ECO:0000256" key="2">
    <source>
        <dbReference type="ARBA" id="ARBA00022670"/>
    </source>
</evidence>
<reference evidence="8" key="1">
    <citation type="submission" date="2020-08" db="EMBL/GenBank/DDBJ databases">
        <title>Genome public.</title>
        <authorList>
            <person name="Liu C."/>
            <person name="Sun Q."/>
        </authorList>
    </citation>
    <scope>NUCLEOTIDE SEQUENCE</scope>
    <source>
        <strain evidence="8">H8</strain>
    </source>
</reference>